<proteinExistence type="predicted"/>
<evidence type="ECO:0000313" key="2">
    <source>
        <dbReference type="Proteomes" id="UP000830768"/>
    </source>
</evidence>
<organism evidence="1 2">
    <name type="scientific">Fusarium solani subsp. cucurbitae</name>
    <name type="common">Neocosmosporum cucurbitae</name>
    <dbReference type="NCBI Taxonomy" id="2747967"/>
    <lineage>
        <taxon>Eukaryota</taxon>
        <taxon>Fungi</taxon>
        <taxon>Dikarya</taxon>
        <taxon>Ascomycota</taxon>
        <taxon>Pezizomycotina</taxon>
        <taxon>Sordariomycetes</taxon>
        <taxon>Hypocreomycetidae</taxon>
        <taxon>Hypocreales</taxon>
        <taxon>Nectriaceae</taxon>
        <taxon>Fusarium</taxon>
        <taxon>Fusarium solani species complex</taxon>
    </lineage>
</organism>
<accession>A0ACD3YPX0</accession>
<dbReference type="EMBL" id="CP090031">
    <property type="protein sequence ID" value="UPK90997.1"/>
    <property type="molecule type" value="Genomic_DNA"/>
</dbReference>
<dbReference type="Proteomes" id="UP000830768">
    <property type="component" value="Chromosome 2"/>
</dbReference>
<evidence type="ECO:0000313" key="1">
    <source>
        <dbReference type="EMBL" id="UPK90997.1"/>
    </source>
</evidence>
<name>A0ACD3YPX0_FUSSC</name>
<gene>
    <name evidence="1" type="ORF">LCI18_001932</name>
</gene>
<protein>
    <submittedName>
        <fullName evidence="1">Uncharacterized protein</fullName>
    </submittedName>
</protein>
<keyword evidence="2" id="KW-1185">Reference proteome</keyword>
<reference evidence="1" key="1">
    <citation type="submission" date="2021-11" db="EMBL/GenBank/DDBJ databases">
        <title>Fusarium solani-melongenae Genome sequencing and assembly.</title>
        <authorList>
            <person name="Xie S."/>
            <person name="Huang L."/>
            <person name="Zhang X."/>
        </authorList>
    </citation>
    <scope>NUCLEOTIDE SEQUENCE</scope>
    <source>
        <strain evidence="1">CRI 24-3</strain>
    </source>
</reference>
<sequence>MSQFGANMESVSPCQQPPRAAAMGRQVKACSACRATKIKCKMQDGVPPCERCQTRGIACQIEKNAQSLLEETNKWQTTMTGHVAQLQTAVNVLLRMSNLPLLTSYNPSSPASIEQTASRTDDDIDTEGRDESLPPAPILTPVAMEDEGLYSLPINSLYEVTRLPSLRNPTKPTSRSGAAAQDFISRGLLPESVAQQHFVRFTTRLNYFCYGILCPHDTLESLRASSSLLTAAICAVAAMHDPEGSSACKVCHTEFLRLVSASMFSISHSTDDIRALITGAYWLGNISYTLLGHAIRIATRLNHHLAYFSVVEHHSGQQEDIDKARLWYTLYIMDHHSSILYGRPAIISPNEEPHQQWELFIQVNGQQEVDLRMSSQVALYHIVAKVKDVFGGYSVKPVPEHCLPQLRGYFSELDRWYMVWGNRMPRNAHVGWFPRDGAVLHYHFARLHLCSYIFRGMSLESSATASVQVRDYASVAVTSATAVLETVLERDDLRTALVGMPLYFQAMITFAAVFLIKTARSNFWDLTGIDAPKALDLVQCYVRELRSQSAARQHLVYHLSNGLEDLMAASRNLTYEANEGQGAMMIQPGDMPTMDSMFVMNTFDLLQVPIDPQDLTSLPGQECHYQGDYEMRS</sequence>